<evidence type="ECO:0000256" key="1">
    <source>
        <dbReference type="SAM" id="Phobius"/>
    </source>
</evidence>
<feature type="transmembrane region" description="Helical" evidence="1">
    <location>
        <begin position="90"/>
        <end position="108"/>
    </location>
</feature>
<feature type="transmembrane region" description="Helical" evidence="1">
    <location>
        <begin position="57"/>
        <end position="78"/>
    </location>
</feature>
<evidence type="ECO:0000313" key="2">
    <source>
        <dbReference type="EMBL" id="OIM20675.1"/>
    </source>
</evidence>
<dbReference type="EMBL" id="MLOK01000052">
    <property type="protein sequence ID" value="OIM20675.1"/>
    <property type="molecule type" value="Genomic_DNA"/>
</dbReference>
<feature type="transmembrane region" description="Helical" evidence="1">
    <location>
        <begin position="17"/>
        <end position="37"/>
    </location>
</feature>
<evidence type="ECO:0000313" key="3">
    <source>
        <dbReference type="EMBL" id="VDB98887.1"/>
    </source>
</evidence>
<dbReference type="EMBL" id="LR031358">
    <property type="protein sequence ID" value="VDB98887.1"/>
    <property type="molecule type" value="Genomic_DNA"/>
</dbReference>
<gene>
    <name evidence="2" type="ORF">ATX59_07625</name>
    <name evidence="3" type="ORF">OENI_1568</name>
</gene>
<feature type="transmembrane region" description="Helical" evidence="1">
    <location>
        <begin position="120"/>
        <end position="144"/>
    </location>
</feature>
<protein>
    <recommendedName>
        <fullName evidence="6">Integral membrane protein</fullName>
    </recommendedName>
</protein>
<dbReference type="InterPro" id="IPR038750">
    <property type="entry name" value="YczE/YyaS-like"/>
</dbReference>
<reference evidence="3 5" key="2">
    <citation type="submission" date="2018-08" db="EMBL/GenBank/DDBJ databases">
        <authorList>
            <person name="Lorentzen P. G. S. M."/>
        </authorList>
    </citation>
    <scope>NUCLEOTIDE SEQUENCE [LARGE SCALE GENOMIC DNA]</scope>
    <source>
        <strain evidence="3 5">CRBO_1381</strain>
    </source>
</reference>
<reference evidence="2 4" key="1">
    <citation type="journal article" date="2016" name="BMC Genomics">
        <title>Consensus pan-genome assembly of the specialised wine bacterium Oenococcus oeni.</title>
        <authorList>
            <person name="Sternes P.R."/>
            <person name="Borneman A.R."/>
        </authorList>
    </citation>
    <scope>NUCLEOTIDE SEQUENCE [LARGE SCALE GENOMIC DNA]</scope>
    <source>
        <strain evidence="2 4">AWRIB661</strain>
    </source>
</reference>
<dbReference type="Proteomes" id="UP000181728">
    <property type="component" value="Unassembled WGS sequence"/>
</dbReference>
<name>A0A6N3ZZU6_OENOE</name>
<accession>A0A6N3ZZU6</accession>
<evidence type="ECO:0008006" key="6">
    <source>
        <dbReference type="Google" id="ProtNLM"/>
    </source>
</evidence>
<dbReference type="RefSeq" id="WP_032817841.1">
    <property type="nucleotide sequence ID" value="NZ_CP014324.1"/>
</dbReference>
<dbReference type="AlphaFoldDB" id="A0A6N3ZZU6"/>
<dbReference type="Proteomes" id="UP000294726">
    <property type="component" value="Chromosome"/>
</dbReference>
<dbReference type="PANTHER" id="PTHR40078:SF1">
    <property type="entry name" value="INTEGRAL MEMBRANE PROTEIN"/>
    <property type="match status" value="1"/>
</dbReference>
<evidence type="ECO:0000313" key="4">
    <source>
        <dbReference type="Proteomes" id="UP000181728"/>
    </source>
</evidence>
<keyword evidence="1" id="KW-0812">Transmembrane</keyword>
<evidence type="ECO:0000313" key="5">
    <source>
        <dbReference type="Proteomes" id="UP000294726"/>
    </source>
</evidence>
<proteinExistence type="predicted"/>
<keyword evidence="1" id="KW-0472">Membrane</keyword>
<keyword evidence="1" id="KW-1133">Transmembrane helix</keyword>
<dbReference type="Pfam" id="PF19700">
    <property type="entry name" value="DUF6198"/>
    <property type="match status" value="1"/>
</dbReference>
<organism evidence="2 4">
    <name type="scientific">Oenococcus oeni</name>
    <name type="common">Leuconostoc oenos</name>
    <dbReference type="NCBI Taxonomy" id="1247"/>
    <lineage>
        <taxon>Bacteria</taxon>
        <taxon>Bacillati</taxon>
        <taxon>Bacillota</taxon>
        <taxon>Bacilli</taxon>
        <taxon>Lactobacillales</taxon>
        <taxon>Lactobacillaceae</taxon>
        <taxon>Oenococcus</taxon>
    </lineage>
</organism>
<sequence length="225" mass="24997">MYYLNGEYFELTLKQKITYFFISLAIISFGNGLSIAAQLGAAPWSASAVNLANVTHLPTMLFLAIEAILAAVINLFMVEKINWRRAVGNVIFGLLFSLFVAEFANLFHPLLAPLSLIPKLIVDLFGIWCIGIGISVIQRANFVLHPLDNLTNVARFKFFRGSAPLGQLSNFIFAVTISLICWALSGKLLSYGIGTIYCFFLQGNNIAWGDKHLFKHLLHIDPTKI</sequence>
<feature type="transmembrane region" description="Helical" evidence="1">
    <location>
        <begin position="165"/>
        <end position="185"/>
    </location>
</feature>
<dbReference type="PANTHER" id="PTHR40078">
    <property type="entry name" value="INTEGRAL MEMBRANE PROTEIN-RELATED"/>
    <property type="match status" value="1"/>
</dbReference>